<evidence type="ECO:0000313" key="1">
    <source>
        <dbReference type="EMBL" id="MEQ2577353.1"/>
    </source>
</evidence>
<reference evidence="1 2" key="1">
    <citation type="submission" date="2024-03" db="EMBL/GenBank/DDBJ databases">
        <title>Human intestinal bacterial collection.</title>
        <authorList>
            <person name="Pauvert C."/>
            <person name="Hitch T.C.A."/>
            <person name="Clavel T."/>
        </authorList>
    </citation>
    <scope>NUCLEOTIDE SEQUENCE [LARGE SCALE GENOMIC DNA]</scope>
    <source>
        <strain evidence="1 2">CLA-AA-H78B</strain>
    </source>
</reference>
<dbReference type="RefSeq" id="WP_349143457.1">
    <property type="nucleotide sequence ID" value="NZ_JBBMFC010000001.1"/>
</dbReference>
<proteinExistence type="predicted"/>
<accession>A0ABV1HWP5</accession>
<keyword evidence="2" id="KW-1185">Reference proteome</keyword>
<protein>
    <recommendedName>
        <fullName evidence="3">Lipoprotein</fullName>
    </recommendedName>
</protein>
<evidence type="ECO:0008006" key="3">
    <source>
        <dbReference type="Google" id="ProtNLM"/>
    </source>
</evidence>
<name>A0ABV1HWP5_9FIRM</name>
<dbReference type="Proteomes" id="UP001470288">
    <property type="component" value="Unassembled WGS sequence"/>
</dbReference>
<organism evidence="1 2">
    <name type="scientific">Hominiventricola aquisgranensis</name>
    <dbReference type="NCBI Taxonomy" id="3133164"/>
    <lineage>
        <taxon>Bacteria</taxon>
        <taxon>Bacillati</taxon>
        <taxon>Bacillota</taxon>
        <taxon>Clostridia</taxon>
        <taxon>Lachnospirales</taxon>
        <taxon>Lachnospiraceae</taxon>
        <taxon>Hominiventricola</taxon>
    </lineage>
</organism>
<evidence type="ECO:0000313" key="2">
    <source>
        <dbReference type="Proteomes" id="UP001470288"/>
    </source>
</evidence>
<dbReference type="EMBL" id="JBBMFC010000001">
    <property type="protein sequence ID" value="MEQ2577353.1"/>
    <property type="molecule type" value="Genomic_DNA"/>
</dbReference>
<sequence>MKKYISLVIFLCLIVVSGVTYYKKMNLLSLPEEETVEYAEISYGISDEDPIYRITDEEKIAELFDLVDMESWKKTNYVMEYSPLEYVFFEETPYRWEIGISENKDGTVCYQVSVYENNEPVFPGGHYFISADSDKYEDVIHTLKIIQPN</sequence>
<comment type="caution">
    <text evidence="1">The sequence shown here is derived from an EMBL/GenBank/DDBJ whole genome shotgun (WGS) entry which is preliminary data.</text>
</comment>
<gene>
    <name evidence="1" type="ORF">WMO62_00675</name>
</gene>